<protein>
    <submittedName>
        <fullName evidence="1">Nucleoside 2-deoxyribosyltransferase-like protein</fullName>
    </submittedName>
</protein>
<dbReference type="AlphaFoldDB" id="A0A543JQV1"/>
<dbReference type="Proteomes" id="UP000316628">
    <property type="component" value="Unassembled WGS sequence"/>
</dbReference>
<dbReference type="SUPFAM" id="SSF52309">
    <property type="entry name" value="N-(deoxy)ribosyltransferase-like"/>
    <property type="match status" value="1"/>
</dbReference>
<organism evidence="1 2">
    <name type="scientific">Saccharothrix saharensis</name>
    <dbReference type="NCBI Taxonomy" id="571190"/>
    <lineage>
        <taxon>Bacteria</taxon>
        <taxon>Bacillati</taxon>
        <taxon>Actinomycetota</taxon>
        <taxon>Actinomycetes</taxon>
        <taxon>Pseudonocardiales</taxon>
        <taxon>Pseudonocardiaceae</taxon>
        <taxon>Saccharothrix</taxon>
    </lineage>
</organism>
<name>A0A543JQV1_9PSEU</name>
<proteinExistence type="predicted"/>
<gene>
    <name evidence="1" type="ORF">FHX81_7686</name>
</gene>
<dbReference type="Gene3D" id="3.40.50.450">
    <property type="match status" value="1"/>
</dbReference>
<dbReference type="Pfam" id="PF05014">
    <property type="entry name" value="Nuc_deoxyrib_tr"/>
    <property type="match status" value="1"/>
</dbReference>
<accession>A0A543JQV1</accession>
<reference evidence="1 2" key="1">
    <citation type="submission" date="2019-06" db="EMBL/GenBank/DDBJ databases">
        <title>Sequencing the genomes of 1000 actinobacteria strains.</title>
        <authorList>
            <person name="Klenk H.-P."/>
        </authorList>
    </citation>
    <scope>NUCLEOTIDE SEQUENCE [LARGE SCALE GENOMIC DNA]</scope>
    <source>
        <strain evidence="1 2">DSM 45456</strain>
    </source>
</reference>
<dbReference type="EMBL" id="VFPP01000001">
    <property type="protein sequence ID" value="TQM85213.1"/>
    <property type="molecule type" value="Genomic_DNA"/>
</dbReference>
<comment type="caution">
    <text evidence="1">The sequence shown here is derived from an EMBL/GenBank/DDBJ whole genome shotgun (WGS) entry which is preliminary data.</text>
</comment>
<dbReference type="RefSeq" id="WP_211363685.1">
    <property type="nucleotide sequence ID" value="NZ_VFPP01000001.1"/>
</dbReference>
<sequence>MSARSVFLGGPFKASIDPATGTLRAAERARLESVIARLERDGYEVHNAHRREGWGAAFLTPEECTRLDFEEISASDVFIAFPGAPASPGTHVEIGWASALGKPVVLLLEDGAEYAFLVRGLHTVADVVVVPVGPDSDVAGLVAGALRDIEARTSVRER</sequence>
<keyword evidence="2" id="KW-1185">Reference proteome</keyword>
<dbReference type="GO" id="GO:0016740">
    <property type="term" value="F:transferase activity"/>
    <property type="evidence" value="ECO:0007669"/>
    <property type="project" value="UniProtKB-KW"/>
</dbReference>
<keyword evidence="1" id="KW-0808">Transferase</keyword>
<evidence type="ECO:0000313" key="2">
    <source>
        <dbReference type="Proteomes" id="UP000316628"/>
    </source>
</evidence>
<evidence type="ECO:0000313" key="1">
    <source>
        <dbReference type="EMBL" id="TQM85213.1"/>
    </source>
</evidence>
<dbReference type="InterPro" id="IPR007710">
    <property type="entry name" value="Nucleoside_deoxyribTrfase"/>
</dbReference>